<keyword evidence="4" id="KW-1185">Reference proteome</keyword>
<dbReference type="Proteomes" id="UP001432027">
    <property type="component" value="Unassembled WGS sequence"/>
</dbReference>
<name>A0AAV5TII2_9BILA</name>
<proteinExistence type="predicted"/>
<evidence type="ECO:0000313" key="3">
    <source>
        <dbReference type="EMBL" id="GMS94101.1"/>
    </source>
</evidence>
<sequence length="569" mass="59308">VINLVWNRIVALKRAVGFWVVTIDTTMEVYSLSPAVFLGRSTELMLGRTPPWAMVTPDMSLFSSSSFAAVQAQRLSTLSTNAAGELDVLRHDGHSLGVDGAQVGVLEESDEVSLGGLLEGHHGGRLEAEVGLEVLGDLADQTLEGELADKQLGRLLVATDLAESHGTGTVTRAVGFWFCTRREHSSRLEDLSTESVEGAALTLKSVDDVHGGDSLSLGVLAVGDGVTDHVLKEHLEDTTGLLVDESRDALDSTTAGETANRGLGDALDVVAKNLAMALGSSLSESLASLSTSGHACTSMEVYSLSPAVFLGRSTELMLGRTPPWAMVTPDMSLFSSSSFAAVQAQRLSTLSTNAAGELDVLRHDGHSLGVDGAQVGVLEESDEVSLGGLLEGHHGGRLEAEVGLEVLGDLADQTLEGELADKQLGRLLVATDLAESHGTGTVTRAVGFWFCTRREHSSRLEDLSTESVEGAALTLKSVDDVHGGDSLSLGVLAVGDGVTDHVLKEHLEDTTGLLVDESRDALDSTTAGETANRGLGDALDVVAKNLAMALGSSLSESLASLSTSGHACT</sequence>
<organism evidence="1 4">
    <name type="scientific">Pristionchus entomophagus</name>
    <dbReference type="NCBI Taxonomy" id="358040"/>
    <lineage>
        <taxon>Eukaryota</taxon>
        <taxon>Metazoa</taxon>
        <taxon>Ecdysozoa</taxon>
        <taxon>Nematoda</taxon>
        <taxon>Chromadorea</taxon>
        <taxon>Rhabditida</taxon>
        <taxon>Rhabditina</taxon>
        <taxon>Diplogasteromorpha</taxon>
        <taxon>Diplogasteroidea</taxon>
        <taxon>Neodiplogasteridae</taxon>
        <taxon>Pristionchus</taxon>
    </lineage>
</organism>
<dbReference type="AlphaFoldDB" id="A0AAV5TII2"/>
<dbReference type="EMBL" id="BTSX01000004">
    <property type="protein sequence ID" value="GMS94100.1"/>
    <property type="molecule type" value="Genomic_DNA"/>
</dbReference>
<feature type="non-terminal residue" evidence="1">
    <location>
        <position position="1"/>
    </location>
</feature>
<evidence type="ECO:0000313" key="2">
    <source>
        <dbReference type="EMBL" id="GMS94100.1"/>
    </source>
</evidence>
<comment type="caution">
    <text evidence="1">The sequence shown here is derived from an EMBL/GenBank/DDBJ whole genome shotgun (WGS) entry which is preliminary data.</text>
</comment>
<dbReference type="EMBL" id="BTSX01000004">
    <property type="protein sequence ID" value="GMS94099.1"/>
    <property type="molecule type" value="Genomic_DNA"/>
</dbReference>
<dbReference type="EMBL" id="BTSX01000004">
    <property type="protein sequence ID" value="GMS94101.1"/>
    <property type="molecule type" value="Genomic_DNA"/>
</dbReference>
<reference evidence="1" key="1">
    <citation type="submission" date="2023-10" db="EMBL/GenBank/DDBJ databases">
        <title>Genome assembly of Pristionchus species.</title>
        <authorList>
            <person name="Yoshida K."/>
            <person name="Sommer R.J."/>
        </authorList>
    </citation>
    <scope>NUCLEOTIDE SEQUENCE</scope>
    <source>
        <strain evidence="1">RS0144</strain>
    </source>
</reference>
<evidence type="ECO:0000313" key="4">
    <source>
        <dbReference type="Proteomes" id="UP001432027"/>
    </source>
</evidence>
<gene>
    <name evidence="1" type="ORF">PENTCL1PPCAC_16274</name>
    <name evidence="2" type="ORF">PENTCL1PPCAC_16275</name>
    <name evidence="3" type="ORF">PENTCL1PPCAC_16276</name>
</gene>
<protein>
    <submittedName>
        <fullName evidence="1">Uncharacterized protein</fullName>
    </submittedName>
</protein>
<accession>A0AAV5TII2</accession>
<evidence type="ECO:0000313" key="1">
    <source>
        <dbReference type="EMBL" id="GMS94099.1"/>
    </source>
</evidence>